<dbReference type="InterPro" id="IPR038765">
    <property type="entry name" value="Papain-like_cys_pep_sf"/>
</dbReference>
<sequence length="279" mass="30080">MAVVGIAAAALCVGFGPTAAAVAPARSGLPGLPRTHTADDARQRVIDRAKTWNPGTPQRVPYDQGKYHNGYHTDCSGYASMALGLNPPGLNTVALASSAVSSPIAMSDLLPGDLVIDATGDNNTRHVVIFESWANPARTSYWAYEQRGGYGTDHRVLTYGLKPGSEFHAYRPRVLGGGGDPGSGGKYWVDTFANAIGYREPNTDDPQGTLNKGTNYVYCRVWGAEVRNGNQFNHWWLRTDLDRTNPGKNGRGAYVSAYYLAKWGNDEAKDNAGRDIPNC</sequence>
<feature type="chain" id="PRO_5046103549" description="NlpC/P60 family protein" evidence="1">
    <location>
        <begin position="21"/>
        <end position="279"/>
    </location>
</feature>
<evidence type="ECO:0000313" key="2">
    <source>
        <dbReference type="EMBL" id="GIH63311.1"/>
    </source>
</evidence>
<evidence type="ECO:0008006" key="4">
    <source>
        <dbReference type="Google" id="ProtNLM"/>
    </source>
</evidence>
<reference evidence="2 3" key="1">
    <citation type="submission" date="2021-01" db="EMBL/GenBank/DDBJ databases">
        <title>Whole genome shotgun sequence of Microbispora siamensis NBRC 104113.</title>
        <authorList>
            <person name="Komaki H."/>
            <person name="Tamura T."/>
        </authorList>
    </citation>
    <scope>NUCLEOTIDE SEQUENCE [LARGE SCALE GENOMIC DNA]</scope>
    <source>
        <strain evidence="2 3">NBRC 104113</strain>
    </source>
</reference>
<dbReference type="Gene3D" id="3.90.1720.10">
    <property type="entry name" value="endopeptidase domain like (from Nostoc punctiforme)"/>
    <property type="match status" value="1"/>
</dbReference>
<dbReference type="SUPFAM" id="SSF54001">
    <property type="entry name" value="Cysteine proteinases"/>
    <property type="match status" value="1"/>
</dbReference>
<gene>
    <name evidence="2" type="ORF">Msi02_41280</name>
</gene>
<evidence type="ECO:0000313" key="3">
    <source>
        <dbReference type="Proteomes" id="UP000660454"/>
    </source>
</evidence>
<name>A0ABQ4GPE8_9ACTN</name>
<protein>
    <recommendedName>
        <fullName evidence="4">NlpC/P60 family protein</fullName>
    </recommendedName>
</protein>
<comment type="caution">
    <text evidence="2">The sequence shown here is derived from an EMBL/GenBank/DDBJ whole genome shotgun (WGS) entry which is preliminary data.</text>
</comment>
<dbReference type="Proteomes" id="UP000660454">
    <property type="component" value="Unassembled WGS sequence"/>
</dbReference>
<feature type="signal peptide" evidence="1">
    <location>
        <begin position="1"/>
        <end position="20"/>
    </location>
</feature>
<keyword evidence="1" id="KW-0732">Signal</keyword>
<proteinExistence type="predicted"/>
<keyword evidence="3" id="KW-1185">Reference proteome</keyword>
<accession>A0ABQ4GPE8</accession>
<dbReference type="EMBL" id="BOOF01000024">
    <property type="protein sequence ID" value="GIH63311.1"/>
    <property type="molecule type" value="Genomic_DNA"/>
</dbReference>
<organism evidence="2 3">
    <name type="scientific">Microbispora siamensis</name>
    <dbReference type="NCBI Taxonomy" id="564413"/>
    <lineage>
        <taxon>Bacteria</taxon>
        <taxon>Bacillati</taxon>
        <taxon>Actinomycetota</taxon>
        <taxon>Actinomycetes</taxon>
        <taxon>Streptosporangiales</taxon>
        <taxon>Streptosporangiaceae</taxon>
        <taxon>Microbispora</taxon>
    </lineage>
</organism>
<evidence type="ECO:0000256" key="1">
    <source>
        <dbReference type="SAM" id="SignalP"/>
    </source>
</evidence>